<protein>
    <recommendedName>
        <fullName evidence="2">Asl1-like glycosyl hydrolase catalytic domain-containing protein</fullName>
    </recommendedName>
</protein>
<dbReference type="PROSITE" id="PS51367">
    <property type="entry name" value="THAUMATIN_2"/>
    <property type="match status" value="1"/>
</dbReference>
<dbReference type="AlphaFoldDB" id="A0A8T4IZQ1"/>
<keyword evidence="4" id="KW-1185">Reference proteome</keyword>
<evidence type="ECO:0000313" key="3">
    <source>
        <dbReference type="EMBL" id="MBR7675357.1"/>
    </source>
</evidence>
<sequence length="551" mass="59327">MRVRPLPPLRSLRTFRPLLFAFLLVVVGVSAVASTQFWSDGGKEDMASASAAAENGEHTVTLRNETGSRVWVGATVNADGSKPLTGLPVLDPGKSATVTIPENSDPGHWRGKFFARQGCSGEEGTTFYCEVGDCGPYADHCTTGEQPASLAEFNFDKADNLAPWYNVSYVNAVSTSVTITPDGAKPPENGGECASVGCPTNLLSACPPENLTKAKGTGRPLVCVNPNRDAKTPYSEALAKQCPTAYSWSKHDTEPGNQVVRQCKECSGMTVTFHGNGGPADKPGPKPEPTPEPTPGDDQPGNPGDSPSNGRGVAVNPVDGATEALKDSGATWYHNWAASSEGLTPPEGVEFVPTIWGRGSVNDAELNKAKQSGKNLLAFNEPDLPQQANMTPEEALDLWPQLEKTGMRLGAPAVAYDAAKDGSWLDRFMKGAKERNLRVDFIPVHWYGSDFGPGASEQLASYLKGIHERYNKPVWLTEYALIDFPEKKEEQTRYPSEQEQTAFIKASTETLDKLDFLERYAWFALSKQTSPTGLYDGATANPSGNTFRATD</sequence>
<comment type="caution">
    <text evidence="3">The sequence shown here is derived from an EMBL/GenBank/DDBJ whole genome shotgun (WGS) entry which is preliminary data.</text>
</comment>
<dbReference type="PANTHER" id="PTHR34154:SF3">
    <property type="entry name" value="ALKALI-SENSITIVE LINKAGE PROTEIN 1"/>
    <property type="match status" value="1"/>
</dbReference>
<dbReference type="PANTHER" id="PTHR34154">
    <property type="entry name" value="ALKALI-SENSITIVE LINKAGE PROTEIN 1"/>
    <property type="match status" value="1"/>
</dbReference>
<evidence type="ECO:0000259" key="2">
    <source>
        <dbReference type="Pfam" id="PF11790"/>
    </source>
</evidence>
<evidence type="ECO:0000256" key="1">
    <source>
        <dbReference type="SAM" id="MobiDB-lite"/>
    </source>
</evidence>
<feature type="region of interest" description="Disordered" evidence="1">
    <location>
        <begin position="274"/>
        <end position="316"/>
    </location>
</feature>
<dbReference type="InterPro" id="IPR053183">
    <property type="entry name" value="ASL1"/>
</dbReference>
<dbReference type="InterPro" id="IPR037176">
    <property type="entry name" value="Osmotin/thaumatin-like_sf"/>
</dbReference>
<dbReference type="GO" id="GO:0071966">
    <property type="term" value="P:fungal-type cell wall polysaccharide metabolic process"/>
    <property type="evidence" value="ECO:0007669"/>
    <property type="project" value="TreeGrafter"/>
</dbReference>
<dbReference type="Proteomes" id="UP000675554">
    <property type="component" value="Unassembled WGS sequence"/>
</dbReference>
<reference evidence="3" key="1">
    <citation type="submission" date="2021-04" db="EMBL/GenBank/DDBJ databases">
        <title>Sequencing of actinobacteria type strains.</title>
        <authorList>
            <person name="Nguyen G.-S."/>
            <person name="Wentzel A."/>
        </authorList>
    </citation>
    <scope>NUCLEOTIDE SEQUENCE</scope>
    <source>
        <strain evidence="3">DSM 42095</strain>
    </source>
</reference>
<dbReference type="SMART" id="SM00205">
    <property type="entry name" value="THN"/>
    <property type="match status" value="1"/>
</dbReference>
<feature type="domain" description="Asl1-like glycosyl hydrolase catalytic" evidence="2">
    <location>
        <begin position="321"/>
        <end position="536"/>
    </location>
</feature>
<proteinExistence type="predicted"/>
<organism evidence="3 4">
    <name type="scientific">Streptomyces daliensis</name>
    <dbReference type="NCBI Taxonomy" id="299421"/>
    <lineage>
        <taxon>Bacteria</taxon>
        <taxon>Bacillati</taxon>
        <taxon>Actinomycetota</taxon>
        <taxon>Actinomycetes</taxon>
        <taxon>Kitasatosporales</taxon>
        <taxon>Streptomycetaceae</taxon>
        <taxon>Streptomyces</taxon>
    </lineage>
</organism>
<dbReference type="Pfam" id="PF00314">
    <property type="entry name" value="Thaumatin"/>
    <property type="match status" value="1"/>
</dbReference>
<dbReference type="InterPro" id="IPR001938">
    <property type="entry name" value="Thaumatin"/>
</dbReference>
<dbReference type="EMBL" id="JAGSMN010000471">
    <property type="protein sequence ID" value="MBR7675357.1"/>
    <property type="molecule type" value="Genomic_DNA"/>
</dbReference>
<dbReference type="SUPFAM" id="SSF49870">
    <property type="entry name" value="Osmotin, thaumatin-like protein"/>
    <property type="match status" value="1"/>
</dbReference>
<dbReference type="SUPFAM" id="SSF51445">
    <property type="entry name" value="(Trans)glycosidases"/>
    <property type="match status" value="1"/>
</dbReference>
<dbReference type="Gene3D" id="3.20.20.80">
    <property type="entry name" value="Glycosidases"/>
    <property type="match status" value="1"/>
</dbReference>
<gene>
    <name evidence="3" type="ORF">KDA82_20500</name>
</gene>
<dbReference type="InterPro" id="IPR024655">
    <property type="entry name" value="Asl1_glyco_hydro_catalytic"/>
</dbReference>
<evidence type="ECO:0000313" key="4">
    <source>
        <dbReference type="Proteomes" id="UP000675554"/>
    </source>
</evidence>
<dbReference type="InterPro" id="IPR017853">
    <property type="entry name" value="GH"/>
</dbReference>
<dbReference type="Gene3D" id="2.60.110.10">
    <property type="entry name" value="Thaumatin"/>
    <property type="match status" value="1"/>
</dbReference>
<name>A0A8T4IZQ1_9ACTN</name>
<accession>A0A8T4IZQ1</accession>
<dbReference type="Pfam" id="PF11790">
    <property type="entry name" value="Glyco_hydro_cc"/>
    <property type="match status" value="1"/>
</dbReference>